<reference evidence="2" key="1">
    <citation type="submission" date="2015-02" db="EMBL/GenBank/DDBJ databases">
        <title>Draft Genome of Frankia sp. CpI1-S.</title>
        <authorList>
            <person name="Oshone R.T."/>
            <person name="Ngom M."/>
            <person name="Ghodhbane-Gtari F."/>
            <person name="Gtari M."/>
            <person name="Morris K."/>
            <person name="Thomas K."/>
            <person name="Sen A."/>
            <person name="Tisa L.S."/>
        </authorList>
    </citation>
    <scope>NUCLEOTIDE SEQUENCE [LARGE SCALE GENOMIC DNA]</scope>
    <source>
        <strain evidence="2">CpI1-S</strain>
    </source>
</reference>
<accession>A0A0D8BJ48</accession>
<keyword evidence="2" id="KW-1185">Reference proteome</keyword>
<reference evidence="1 2" key="2">
    <citation type="journal article" date="2016" name="Genome Announc.">
        <title>Permanent Draft Genome Sequences for Two Variants of Frankia sp. Strain CpI1, the First Frankia Strain Isolated from Root Nodules of Comptonia peregrina.</title>
        <authorList>
            <person name="Oshone R."/>
            <person name="Hurst S.G.IV."/>
            <person name="Abebe-Akele F."/>
            <person name="Simpson S."/>
            <person name="Morris K."/>
            <person name="Thomas W.K."/>
            <person name="Tisa L.S."/>
        </authorList>
    </citation>
    <scope>NUCLEOTIDE SEQUENCE [LARGE SCALE GENOMIC DNA]</scope>
    <source>
        <strain evidence="2">CpI1-S</strain>
    </source>
</reference>
<organism evidence="1 2">
    <name type="scientific">Frankia torreyi</name>
    <dbReference type="NCBI Taxonomy" id="1856"/>
    <lineage>
        <taxon>Bacteria</taxon>
        <taxon>Bacillati</taxon>
        <taxon>Actinomycetota</taxon>
        <taxon>Actinomycetes</taxon>
        <taxon>Frankiales</taxon>
        <taxon>Frankiaceae</taxon>
        <taxon>Frankia</taxon>
    </lineage>
</organism>
<evidence type="ECO:0000313" key="1">
    <source>
        <dbReference type="EMBL" id="KJE23422.1"/>
    </source>
</evidence>
<dbReference type="PATRIC" id="fig|1502723.3.peg.1082"/>
<proteinExistence type="predicted"/>
<dbReference type="RefSeq" id="WP_052681036.1">
    <property type="nucleotide sequence ID" value="NZ_JYFN01000013.1"/>
</dbReference>
<dbReference type="EMBL" id="JYFN01000013">
    <property type="protein sequence ID" value="KJE23422.1"/>
    <property type="molecule type" value="Genomic_DNA"/>
</dbReference>
<comment type="caution">
    <text evidence="1">The sequence shown here is derived from an EMBL/GenBank/DDBJ whole genome shotgun (WGS) entry which is preliminary data.</text>
</comment>
<protein>
    <submittedName>
        <fullName evidence="1">Uncharacterized protein</fullName>
    </submittedName>
</protein>
<evidence type="ECO:0000313" key="2">
    <source>
        <dbReference type="Proteomes" id="UP000032545"/>
    </source>
</evidence>
<gene>
    <name evidence="1" type="ORF">FF36_02128</name>
</gene>
<name>A0A0D8BJ48_9ACTN</name>
<dbReference type="Proteomes" id="UP000032545">
    <property type="component" value="Unassembled WGS sequence"/>
</dbReference>
<sequence>MDTVEFHIKPAAFPTGTDTAVEPWMGCRCGDPGCWPLTADIVLTPETVGWQHFRNGHRSWDLPALGPFRFATSDYLAALERTSDGPDSTR</sequence>
<dbReference type="OrthoDB" id="342114at2"/>
<dbReference type="AlphaFoldDB" id="A0A0D8BJ48"/>